<protein>
    <submittedName>
        <fullName evidence="2">Uncharacterized protein</fullName>
    </submittedName>
</protein>
<organism evidence="2 3">
    <name type="scientific">Diplodia corticola</name>
    <dbReference type="NCBI Taxonomy" id="236234"/>
    <lineage>
        <taxon>Eukaryota</taxon>
        <taxon>Fungi</taxon>
        <taxon>Dikarya</taxon>
        <taxon>Ascomycota</taxon>
        <taxon>Pezizomycotina</taxon>
        <taxon>Dothideomycetes</taxon>
        <taxon>Dothideomycetes incertae sedis</taxon>
        <taxon>Botryosphaeriales</taxon>
        <taxon>Botryosphaeriaceae</taxon>
        <taxon>Diplodia</taxon>
    </lineage>
</organism>
<proteinExistence type="predicted"/>
<feature type="compositionally biased region" description="Polar residues" evidence="1">
    <location>
        <begin position="89"/>
        <end position="103"/>
    </location>
</feature>
<dbReference type="GeneID" id="31011796"/>
<keyword evidence="3" id="KW-1185">Reference proteome</keyword>
<dbReference type="AlphaFoldDB" id="A0A1J9S6T2"/>
<evidence type="ECO:0000313" key="3">
    <source>
        <dbReference type="Proteomes" id="UP000183809"/>
    </source>
</evidence>
<dbReference type="EMBL" id="MNUE01000016">
    <property type="protein sequence ID" value="OJD35644.1"/>
    <property type="molecule type" value="Genomic_DNA"/>
</dbReference>
<feature type="compositionally biased region" description="Basic and acidic residues" evidence="1">
    <location>
        <begin position="36"/>
        <end position="63"/>
    </location>
</feature>
<feature type="region of interest" description="Disordered" evidence="1">
    <location>
        <begin position="1"/>
        <end position="148"/>
    </location>
</feature>
<evidence type="ECO:0000313" key="2">
    <source>
        <dbReference type="EMBL" id="OJD35644.1"/>
    </source>
</evidence>
<sequence length="262" mass="29576">MADFELKLRADAMDDSSSHVGSDAAEGHCEPPANDPEDRKSMKSDWSRDDEPLEKRLEKHRQQSEPTGSSSSKRKARPGLSAREENPAEETSSHGNTRRQWTDSLIHDHPLTFPFYASSPPAAAYQASSAIEHPQPEPSGYGGVSLPQEGSRLDRVEFRASWQRDMLRRKMRDYGLSDTDISAAQLEELTRKPMDSAEFEKYLEEVFEASGKTGPIESSGKETIEMHRARPYEGMLEVPENHSEDLFMRDRDSLRNEGGKEH</sequence>
<name>A0A1J9S6T2_9PEZI</name>
<evidence type="ECO:0000256" key="1">
    <source>
        <dbReference type="SAM" id="MobiDB-lite"/>
    </source>
</evidence>
<accession>A0A1J9S6T2</accession>
<comment type="caution">
    <text evidence="2">The sequence shown here is derived from an EMBL/GenBank/DDBJ whole genome shotgun (WGS) entry which is preliminary data.</text>
</comment>
<gene>
    <name evidence="2" type="ORF">BKCO1_1600083</name>
</gene>
<feature type="compositionally biased region" description="Basic and acidic residues" evidence="1">
    <location>
        <begin position="1"/>
        <end position="12"/>
    </location>
</feature>
<feature type="compositionally biased region" description="Low complexity" evidence="1">
    <location>
        <begin position="116"/>
        <end position="130"/>
    </location>
</feature>
<reference evidence="2 3" key="1">
    <citation type="submission" date="2016-10" db="EMBL/GenBank/DDBJ databases">
        <title>Proteomics and genomics reveal pathogen-plant mechanisms compatible with a hemibiotrophic lifestyle of Diplodia corticola.</title>
        <authorList>
            <person name="Fernandes I."/>
            <person name="De Jonge R."/>
            <person name="Van De Peer Y."/>
            <person name="Devreese B."/>
            <person name="Alves A."/>
            <person name="Esteves A.C."/>
        </authorList>
    </citation>
    <scope>NUCLEOTIDE SEQUENCE [LARGE SCALE GENOMIC DNA]</scope>
    <source>
        <strain evidence="2 3">CBS 112549</strain>
    </source>
</reference>
<feature type="region of interest" description="Disordered" evidence="1">
    <location>
        <begin position="235"/>
        <end position="262"/>
    </location>
</feature>
<feature type="compositionally biased region" description="Basic and acidic residues" evidence="1">
    <location>
        <begin position="239"/>
        <end position="262"/>
    </location>
</feature>
<dbReference type="RefSeq" id="XP_020131904.1">
    <property type="nucleotide sequence ID" value="XM_020271537.1"/>
</dbReference>
<dbReference type="Proteomes" id="UP000183809">
    <property type="component" value="Unassembled WGS sequence"/>
</dbReference>